<dbReference type="AlphaFoldDB" id="A0A1G1Y127"/>
<dbReference type="EMBL" id="MHIE01000008">
    <property type="protein sequence ID" value="OGY46053.1"/>
    <property type="molecule type" value="Genomic_DNA"/>
</dbReference>
<evidence type="ECO:0000313" key="2">
    <source>
        <dbReference type="Proteomes" id="UP000178240"/>
    </source>
</evidence>
<accession>A0A1G1Y127</accession>
<comment type="caution">
    <text evidence="1">The sequence shown here is derived from an EMBL/GenBank/DDBJ whole genome shotgun (WGS) entry which is preliminary data.</text>
</comment>
<protein>
    <submittedName>
        <fullName evidence="1">Uncharacterized protein</fullName>
    </submittedName>
</protein>
<proteinExistence type="predicted"/>
<name>A0A1G1Y127_9BACT</name>
<organism evidence="1 2">
    <name type="scientific">Candidatus Buchananbacteria bacterium RIFCSPHIGHO2_01_FULL_44_11</name>
    <dbReference type="NCBI Taxonomy" id="1797535"/>
    <lineage>
        <taxon>Bacteria</taxon>
        <taxon>Candidatus Buchananiibacteriota</taxon>
    </lineage>
</organism>
<sequence>MGLDIIKYLYIINTLPQFDFHVLSSPKEGQINMAARGTDYNPAPMMQPNGLPTNGKMDYTLACHTPGPIEPGKIRRILIDNFRLKEEIIEVRVTSDPKSPAGTIKIEFIPSAVGTVGAKVVISALDGVDDAKMIQIIAKGMGINPNSITVPS</sequence>
<dbReference type="Proteomes" id="UP000178240">
    <property type="component" value="Unassembled WGS sequence"/>
</dbReference>
<reference evidence="1 2" key="1">
    <citation type="journal article" date="2016" name="Nat. Commun.">
        <title>Thousands of microbial genomes shed light on interconnected biogeochemical processes in an aquifer system.</title>
        <authorList>
            <person name="Anantharaman K."/>
            <person name="Brown C.T."/>
            <person name="Hug L.A."/>
            <person name="Sharon I."/>
            <person name="Castelle C.J."/>
            <person name="Probst A.J."/>
            <person name="Thomas B.C."/>
            <person name="Singh A."/>
            <person name="Wilkins M.J."/>
            <person name="Karaoz U."/>
            <person name="Brodie E.L."/>
            <person name="Williams K.H."/>
            <person name="Hubbard S.S."/>
            <person name="Banfield J.F."/>
        </authorList>
    </citation>
    <scope>NUCLEOTIDE SEQUENCE [LARGE SCALE GENOMIC DNA]</scope>
</reference>
<evidence type="ECO:0000313" key="1">
    <source>
        <dbReference type="EMBL" id="OGY46053.1"/>
    </source>
</evidence>
<gene>
    <name evidence="1" type="ORF">A2744_04025</name>
</gene>